<evidence type="ECO:0000313" key="10">
    <source>
        <dbReference type="EMBL" id="MDI1486894.1"/>
    </source>
</evidence>
<dbReference type="AlphaFoldDB" id="A0AA43QJP0"/>
<protein>
    <recommendedName>
        <fullName evidence="3">Autophagy-related protein 29</fullName>
    </recommendedName>
</protein>
<dbReference type="InterPro" id="IPR039362">
    <property type="entry name" value="ATG29_sf"/>
</dbReference>
<dbReference type="GO" id="GO:0000407">
    <property type="term" value="C:phagophore assembly site"/>
    <property type="evidence" value="ECO:0007669"/>
    <property type="project" value="UniProtKB-SubCell"/>
</dbReference>
<gene>
    <name evidence="10" type="primary">ATG29</name>
    <name evidence="10" type="ORF">OHK93_006156</name>
</gene>
<feature type="region of interest" description="Disordered" evidence="8">
    <location>
        <begin position="102"/>
        <end position="126"/>
    </location>
</feature>
<dbReference type="EMBL" id="JAPUFD010000004">
    <property type="protein sequence ID" value="MDI1486894.1"/>
    <property type="molecule type" value="Genomic_DNA"/>
</dbReference>
<sequence length="173" mass="19222">MMPTALEEPSSPIDKDVHYTVLVRLPFARGEFVDPPPVEWNAERDRELWDLLSRSSAKGQDLDWNALAEQFDVTLAFLSQQAAWLYERQLSQVRAQLRKVNKPASVGTSPTPGSASGSVIKTGGHATTRIGSGGTYYDSARSTWKLIMSKAQGYLPLFHIGRETGFRPMGKRL</sequence>
<dbReference type="Pfam" id="PF18388">
    <property type="entry name" value="ATG29_N"/>
    <property type="match status" value="1"/>
</dbReference>
<comment type="subcellular location">
    <subcellularLocation>
        <location evidence="1">Preautophagosomal structure</location>
    </subcellularLocation>
</comment>
<evidence type="ECO:0000256" key="3">
    <source>
        <dbReference type="ARBA" id="ARBA00013784"/>
    </source>
</evidence>
<feature type="domain" description="Atg29 N-terminal" evidence="9">
    <location>
        <begin position="19"/>
        <end position="73"/>
    </location>
</feature>
<comment type="function">
    <text evidence="7">Plays a role in autophagy. Functions at the preautophagosomal structure (PAS) in order to form normal autophagosomes under starvation conditions. Also plays a role in mitophagy and regulation of filamentous growth.</text>
</comment>
<organism evidence="10 11">
    <name type="scientific">Ramalina farinacea</name>
    <dbReference type="NCBI Taxonomy" id="258253"/>
    <lineage>
        <taxon>Eukaryota</taxon>
        <taxon>Fungi</taxon>
        <taxon>Dikarya</taxon>
        <taxon>Ascomycota</taxon>
        <taxon>Pezizomycotina</taxon>
        <taxon>Lecanoromycetes</taxon>
        <taxon>OSLEUM clade</taxon>
        <taxon>Lecanoromycetidae</taxon>
        <taxon>Lecanorales</taxon>
        <taxon>Lecanorineae</taxon>
        <taxon>Ramalinaceae</taxon>
        <taxon>Ramalina</taxon>
    </lineage>
</organism>
<dbReference type="InterPro" id="IPR040666">
    <property type="entry name" value="Atg29_N"/>
</dbReference>
<evidence type="ECO:0000313" key="11">
    <source>
        <dbReference type="Proteomes" id="UP001161017"/>
    </source>
</evidence>
<proteinExistence type="inferred from homology"/>
<evidence type="ECO:0000256" key="5">
    <source>
        <dbReference type="ARBA" id="ARBA00022927"/>
    </source>
</evidence>
<dbReference type="FunFam" id="1.10.10.2570:FF:000001">
    <property type="entry name" value="Autophagy-related protein 29"/>
    <property type="match status" value="1"/>
</dbReference>
<name>A0AA43QJP0_9LECA</name>
<dbReference type="GO" id="GO:0000045">
    <property type="term" value="P:autophagosome assembly"/>
    <property type="evidence" value="ECO:0007669"/>
    <property type="project" value="InterPro"/>
</dbReference>
<dbReference type="PANTHER" id="PTHR40012:SF1">
    <property type="entry name" value="AUTOPHAGY-RELATED PROTEIN 29"/>
    <property type="match status" value="1"/>
</dbReference>
<accession>A0AA43QJP0</accession>
<dbReference type="PANTHER" id="PTHR40012">
    <property type="entry name" value="AUTOPHAGY-RELATED PROTEIN 29"/>
    <property type="match status" value="1"/>
</dbReference>
<dbReference type="Proteomes" id="UP001161017">
    <property type="component" value="Unassembled WGS sequence"/>
</dbReference>
<evidence type="ECO:0000256" key="1">
    <source>
        <dbReference type="ARBA" id="ARBA00004329"/>
    </source>
</evidence>
<comment type="similarity">
    <text evidence="2">Belongs to the ATG29 family.</text>
</comment>
<evidence type="ECO:0000256" key="8">
    <source>
        <dbReference type="SAM" id="MobiDB-lite"/>
    </source>
</evidence>
<dbReference type="Gene3D" id="1.10.10.2570">
    <property type="match status" value="1"/>
</dbReference>
<feature type="compositionally biased region" description="Low complexity" evidence="8">
    <location>
        <begin position="105"/>
        <end position="119"/>
    </location>
</feature>
<dbReference type="GO" id="GO:0015031">
    <property type="term" value="P:protein transport"/>
    <property type="evidence" value="ECO:0007669"/>
    <property type="project" value="UniProtKB-KW"/>
</dbReference>
<keyword evidence="6" id="KW-0072">Autophagy</keyword>
<evidence type="ECO:0000256" key="7">
    <source>
        <dbReference type="ARBA" id="ARBA00060351"/>
    </source>
</evidence>
<evidence type="ECO:0000256" key="2">
    <source>
        <dbReference type="ARBA" id="ARBA00010082"/>
    </source>
</evidence>
<evidence type="ECO:0000256" key="4">
    <source>
        <dbReference type="ARBA" id="ARBA00022448"/>
    </source>
</evidence>
<keyword evidence="5" id="KW-0653">Protein transport</keyword>
<keyword evidence="11" id="KW-1185">Reference proteome</keyword>
<evidence type="ECO:0000259" key="9">
    <source>
        <dbReference type="Pfam" id="PF18388"/>
    </source>
</evidence>
<reference evidence="10" key="1">
    <citation type="journal article" date="2023" name="Genome Biol. Evol.">
        <title>First Whole Genome Sequence and Flow Cytometry Genome Size Data for the Lichen-Forming Fungus Ramalina farinacea (Ascomycota).</title>
        <authorList>
            <person name="Llewellyn T."/>
            <person name="Mian S."/>
            <person name="Hill R."/>
            <person name="Leitch I.J."/>
            <person name="Gaya E."/>
        </authorList>
    </citation>
    <scope>NUCLEOTIDE SEQUENCE</scope>
    <source>
        <strain evidence="10">LIQ254RAFAR</strain>
    </source>
</reference>
<comment type="caution">
    <text evidence="10">The sequence shown here is derived from an EMBL/GenBank/DDBJ whole genome shotgun (WGS) entry which is preliminary data.</text>
</comment>
<evidence type="ECO:0000256" key="6">
    <source>
        <dbReference type="ARBA" id="ARBA00023006"/>
    </source>
</evidence>
<dbReference type="InterPro" id="IPR039113">
    <property type="entry name" value="ATG29"/>
</dbReference>
<keyword evidence="4" id="KW-0813">Transport</keyword>